<evidence type="ECO:0000256" key="1">
    <source>
        <dbReference type="ARBA" id="ARBA00004903"/>
    </source>
</evidence>
<dbReference type="PANTHER" id="PTHR48069">
    <property type="entry name" value="DIHYDROFOLATE REDUCTASE"/>
    <property type="match status" value="1"/>
</dbReference>
<dbReference type="SUPFAM" id="SSF53597">
    <property type="entry name" value="Dihydrofolate reductase-like"/>
    <property type="match status" value="1"/>
</dbReference>
<sequence>MKTPATKQGIISVIVAMNPQRIIGFNNKMPWHLPADLSYFRRITMGKPMVMGRKTYESIGKPLPGRQTIILSHQLDLHVEGCQVIHSLAEVLHVLHDYPELMVIGGGSVYATLLPYAQRLYLTIIEGEFVGDTYFPDYKPENWQVTQRETHAADAKNPFNYTFLVLERVN</sequence>
<dbReference type="InterPro" id="IPR001796">
    <property type="entry name" value="DHFR_dom"/>
</dbReference>
<dbReference type="EMBL" id="CP018889">
    <property type="protein sequence ID" value="AUI69347.1"/>
    <property type="molecule type" value="Genomic_DNA"/>
</dbReference>
<dbReference type="GO" id="GO:0005829">
    <property type="term" value="C:cytosol"/>
    <property type="evidence" value="ECO:0007669"/>
    <property type="project" value="TreeGrafter"/>
</dbReference>
<evidence type="ECO:0000256" key="3">
    <source>
        <dbReference type="ARBA" id="ARBA00012856"/>
    </source>
</evidence>
<evidence type="ECO:0000256" key="7">
    <source>
        <dbReference type="ARBA" id="ARBA00025067"/>
    </source>
</evidence>
<keyword evidence="6 8" id="KW-0560">Oxidoreductase</keyword>
<proteinExistence type="inferred from homology"/>
<comment type="catalytic activity">
    <reaction evidence="8">
        <text>(6S)-5,6,7,8-tetrahydrofolate + NADP(+) = 7,8-dihydrofolate + NADPH + H(+)</text>
        <dbReference type="Rhea" id="RHEA:15009"/>
        <dbReference type="ChEBI" id="CHEBI:15378"/>
        <dbReference type="ChEBI" id="CHEBI:57451"/>
        <dbReference type="ChEBI" id="CHEBI:57453"/>
        <dbReference type="ChEBI" id="CHEBI:57783"/>
        <dbReference type="ChEBI" id="CHEBI:58349"/>
        <dbReference type="EC" id="1.5.1.3"/>
    </reaction>
</comment>
<keyword evidence="4 8" id="KW-0554">One-carbon metabolism</keyword>
<gene>
    <name evidence="10" type="primary">folA</name>
    <name evidence="10" type="ORF">BLE401_12045</name>
</gene>
<dbReference type="UniPathway" id="UPA00077">
    <property type="reaction ID" value="UER00158"/>
</dbReference>
<dbReference type="PANTHER" id="PTHR48069:SF3">
    <property type="entry name" value="DIHYDROFOLATE REDUCTASE"/>
    <property type="match status" value="1"/>
</dbReference>
<dbReference type="GO" id="GO:0004146">
    <property type="term" value="F:dihydrofolate reductase activity"/>
    <property type="evidence" value="ECO:0007669"/>
    <property type="project" value="UniProtKB-EC"/>
</dbReference>
<keyword evidence="11" id="KW-1185">Reference proteome</keyword>
<reference evidence="11" key="1">
    <citation type="submission" date="2016-12" db="EMBL/GenBank/DDBJ databases">
        <title>Complete Genome Sequence of Beggiatoa leptomitiformis D-401.</title>
        <authorList>
            <person name="Fomenkov A."/>
            <person name="Vincze T."/>
            <person name="Grabovich M."/>
            <person name="Anton B.P."/>
            <person name="Dubinina G."/>
            <person name="Orlova M."/>
            <person name="Belousova E."/>
            <person name="Roberts R.J."/>
        </authorList>
    </citation>
    <scope>NUCLEOTIDE SEQUENCE [LARGE SCALE GENOMIC DNA]</scope>
    <source>
        <strain evidence="11">D-401</strain>
    </source>
</reference>
<dbReference type="OrthoDB" id="9804315at2"/>
<dbReference type="NCBIfam" id="NF008037">
    <property type="entry name" value="PRK10769.1"/>
    <property type="match status" value="1"/>
</dbReference>
<comment type="function">
    <text evidence="7 8">Key enzyme in folate metabolism. Catalyzes an essential reaction for de novo glycine and purine synthesis, and for DNA precursor synthesis.</text>
</comment>
<dbReference type="KEGG" id="blep:AL038_12220"/>
<dbReference type="GO" id="GO:0070401">
    <property type="term" value="F:NADP+ binding"/>
    <property type="evidence" value="ECO:0007669"/>
    <property type="project" value="UniProtKB-ARBA"/>
</dbReference>
<dbReference type="Pfam" id="PF00186">
    <property type="entry name" value="DHFR_1"/>
    <property type="match status" value="1"/>
</dbReference>
<feature type="domain" description="DHFR" evidence="9">
    <location>
        <begin position="10"/>
        <end position="168"/>
    </location>
</feature>
<dbReference type="GO" id="GO:0046452">
    <property type="term" value="P:dihydrofolate metabolic process"/>
    <property type="evidence" value="ECO:0007669"/>
    <property type="project" value="TreeGrafter"/>
</dbReference>
<dbReference type="EC" id="1.5.1.3" evidence="3 8"/>
<evidence type="ECO:0000256" key="2">
    <source>
        <dbReference type="ARBA" id="ARBA00009539"/>
    </source>
</evidence>
<dbReference type="Proteomes" id="UP000234271">
    <property type="component" value="Chromosome"/>
</dbReference>
<evidence type="ECO:0000313" key="10">
    <source>
        <dbReference type="EMBL" id="AUI69347.1"/>
    </source>
</evidence>
<keyword evidence="5 8" id="KW-0521">NADP</keyword>
<dbReference type="GO" id="GO:0046654">
    <property type="term" value="P:tetrahydrofolate biosynthetic process"/>
    <property type="evidence" value="ECO:0007669"/>
    <property type="project" value="UniProtKB-UniPathway"/>
</dbReference>
<name>A0A2N9YFT7_9GAMM</name>
<protein>
    <recommendedName>
        <fullName evidence="3 8">Dihydrofolate reductase</fullName>
        <ecNumber evidence="3 8">1.5.1.3</ecNumber>
    </recommendedName>
</protein>
<accession>A0A2N9YFT7</accession>
<evidence type="ECO:0000259" key="9">
    <source>
        <dbReference type="PROSITE" id="PS51330"/>
    </source>
</evidence>
<dbReference type="InterPro" id="IPR024072">
    <property type="entry name" value="DHFR-like_dom_sf"/>
</dbReference>
<organism evidence="10 11">
    <name type="scientific">Beggiatoa leptomitoformis</name>
    <dbReference type="NCBI Taxonomy" id="288004"/>
    <lineage>
        <taxon>Bacteria</taxon>
        <taxon>Pseudomonadati</taxon>
        <taxon>Pseudomonadota</taxon>
        <taxon>Gammaproteobacteria</taxon>
        <taxon>Thiotrichales</taxon>
        <taxon>Thiotrichaceae</taxon>
        <taxon>Beggiatoa</taxon>
    </lineage>
</organism>
<comment type="pathway">
    <text evidence="1 8">Cofactor biosynthesis; tetrahydrofolate biosynthesis; 5,6,7,8-tetrahydrofolate from 7,8-dihydrofolate: step 1/1.</text>
</comment>
<dbReference type="PRINTS" id="PR00070">
    <property type="entry name" value="DHFR"/>
</dbReference>
<evidence type="ECO:0000313" key="11">
    <source>
        <dbReference type="Proteomes" id="UP000234271"/>
    </source>
</evidence>
<dbReference type="AlphaFoldDB" id="A0A2N9YFT7"/>
<dbReference type="FunFam" id="3.40.430.10:FF:000001">
    <property type="entry name" value="Dihydrofolate reductase"/>
    <property type="match status" value="1"/>
</dbReference>
<dbReference type="PIRSF" id="PIRSF000194">
    <property type="entry name" value="DHFR"/>
    <property type="match status" value="1"/>
</dbReference>
<dbReference type="Gene3D" id="3.40.430.10">
    <property type="entry name" value="Dihydrofolate Reductase, subunit A"/>
    <property type="match status" value="1"/>
</dbReference>
<dbReference type="GO" id="GO:0006730">
    <property type="term" value="P:one-carbon metabolic process"/>
    <property type="evidence" value="ECO:0007669"/>
    <property type="project" value="UniProtKB-KW"/>
</dbReference>
<dbReference type="STRING" id="288004.AL038_12220"/>
<dbReference type="InterPro" id="IPR012259">
    <property type="entry name" value="DHFR"/>
</dbReference>
<dbReference type="PROSITE" id="PS51330">
    <property type="entry name" value="DHFR_2"/>
    <property type="match status" value="1"/>
</dbReference>
<evidence type="ECO:0000256" key="4">
    <source>
        <dbReference type="ARBA" id="ARBA00022563"/>
    </source>
</evidence>
<evidence type="ECO:0000256" key="6">
    <source>
        <dbReference type="ARBA" id="ARBA00023002"/>
    </source>
</evidence>
<comment type="similarity">
    <text evidence="2 8">Belongs to the dihydrofolate reductase family.</text>
</comment>
<dbReference type="RefSeq" id="WP_062153233.1">
    <property type="nucleotide sequence ID" value="NZ_CP012373.2"/>
</dbReference>
<evidence type="ECO:0000256" key="5">
    <source>
        <dbReference type="ARBA" id="ARBA00022857"/>
    </source>
</evidence>
<evidence type="ECO:0000256" key="8">
    <source>
        <dbReference type="PIRNR" id="PIRNR000194"/>
    </source>
</evidence>
<dbReference type="GO" id="GO:0046655">
    <property type="term" value="P:folic acid metabolic process"/>
    <property type="evidence" value="ECO:0007669"/>
    <property type="project" value="TreeGrafter"/>
</dbReference>
<dbReference type="CDD" id="cd00209">
    <property type="entry name" value="DHFR"/>
    <property type="match status" value="1"/>
</dbReference>